<feature type="domain" description="RIO kinase" evidence="12">
    <location>
        <begin position="68"/>
        <end position="286"/>
    </location>
</feature>
<dbReference type="Proteomes" id="UP000065473">
    <property type="component" value="Chromosome"/>
</dbReference>
<dbReference type="EMBL" id="CP013694">
    <property type="protein sequence ID" value="ALU28924.1"/>
    <property type="molecule type" value="Genomic_DNA"/>
</dbReference>
<keyword evidence="8" id="KW-0067">ATP-binding</keyword>
<accession>A0A0U3HDN7</accession>
<evidence type="ECO:0000256" key="11">
    <source>
        <dbReference type="ARBA" id="ARBA00048679"/>
    </source>
</evidence>
<keyword evidence="5" id="KW-0479">Metal-binding</keyword>
<proteinExistence type="inferred from homology"/>
<gene>
    <name evidence="13" type="ORF">ATY89_02425</name>
    <name evidence="14" type="ORF">ATZ20_05460</name>
</gene>
<dbReference type="Proteomes" id="UP000060043">
    <property type="component" value="Chromosome"/>
</dbReference>
<dbReference type="STRING" id="1435377.SUSAZ_03595"/>
<dbReference type="SUPFAM" id="SSF46785">
    <property type="entry name" value="Winged helix' DNA-binding domain"/>
    <property type="match status" value="1"/>
</dbReference>
<dbReference type="Pfam" id="PF01163">
    <property type="entry name" value="RIO1"/>
    <property type="match status" value="1"/>
</dbReference>
<evidence type="ECO:0000313" key="13">
    <source>
        <dbReference type="EMBL" id="ALU28924.1"/>
    </source>
</evidence>
<evidence type="ECO:0000256" key="5">
    <source>
        <dbReference type="ARBA" id="ARBA00022723"/>
    </source>
</evidence>
<evidence type="ECO:0000256" key="8">
    <source>
        <dbReference type="ARBA" id="ARBA00022840"/>
    </source>
</evidence>
<dbReference type="PROSITE" id="PS01245">
    <property type="entry name" value="RIO1"/>
    <property type="match status" value="1"/>
</dbReference>
<dbReference type="GO" id="GO:0005524">
    <property type="term" value="F:ATP binding"/>
    <property type="evidence" value="ECO:0007669"/>
    <property type="project" value="UniProtKB-KW"/>
</dbReference>
<organism evidence="13 16">
    <name type="scientific">Sulfolobus acidocaldarius</name>
    <dbReference type="NCBI Taxonomy" id="2285"/>
    <lineage>
        <taxon>Archaea</taxon>
        <taxon>Thermoproteota</taxon>
        <taxon>Thermoprotei</taxon>
        <taxon>Sulfolobales</taxon>
        <taxon>Sulfolobaceae</taxon>
        <taxon>Sulfolobus</taxon>
    </lineage>
</organism>
<dbReference type="InterPro" id="IPR030484">
    <property type="entry name" value="Rio2"/>
</dbReference>
<dbReference type="Gene3D" id="1.10.510.10">
    <property type="entry name" value="Transferase(Phosphotransferase) domain 1"/>
    <property type="match status" value="1"/>
</dbReference>
<dbReference type="PaxDb" id="1435377-SUSAZ_03595"/>
<evidence type="ECO:0000313" key="16">
    <source>
        <dbReference type="Proteomes" id="UP000065473"/>
    </source>
</evidence>
<dbReference type="SMART" id="SM00090">
    <property type="entry name" value="RIO"/>
    <property type="match status" value="1"/>
</dbReference>
<dbReference type="GO" id="GO:0046872">
    <property type="term" value="F:metal ion binding"/>
    <property type="evidence" value="ECO:0007669"/>
    <property type="project" value="UniProtKB-KW"/>
</dbReference>
<dbReference type="Gene3D" id="3.30.200.20">
    <property type="entry name" value="Phosphorylase Kinase, domain 1"/>
    <property type="match status" value="1"/>
</dbReference>
<evidence type="ECO:0000313" key="15">
    <source>
        <dbReference type="Proteomes" id="UP000060043"/>
    </source>
</evidence>
<dbReference type="InterPro" id="IPR018934">
    <property type="entry name" value="RIO_dom"/>
</dbReference>
<evidence type="ECO:0000259" key="12">
    <source>
        <dbReference type="SMART" id="SM00090"/>
    </source>
</evidence>
<dbReference type="Gene3D" id="1.10.10.10">
    <property type="entry name" value="Winged helix-like DNA-binding domain superfamily/Winged helix DNA-binding domain"/>
    <property type="match status" value="1"/>
</dbReference>
<dbReference type="RefSeq" id="WP_011277668.1">
    <property type="nucleotide sequence ID" value="NZ_BHWZ01000001.1"/>
</dbReference>
<evidence type="ECO:0000256" key="7">
    <source>
        <dbReference type="ARBA" id="ARBA00022777"/>
    </source>
</evidence>
<evidence type="ECO:0000256" key="9">
    <source>
        <dbReference type="ARBA" id="ARBA00022842"/>
    </source>
</evidence>
<dbReference type="OrthoDB" id="50101at2157"/>
<dbReference type="InterPro" id="IPR036390">
    <property type="entry name" value="WH_DNA-bd_sf"/>
</dbReference>
<keyword evidence="9" id="KW-0460">Magnesium</keyword>
<evidence type="ECO:0000256" key="10">
    <source>
        <dbReference type="ARBA" id="ARBA00047899"/>
    </source>
</evidence>
<protein>
    <recommendedName>
        <fullName evidence="2">non-specific serine/threonine protein kinase</fullName>
        <ecNumber evidence="2">2.7.11.1</ecNumber>
    </recommendedName>
</protein>
<dbReference type="GO" id="GO:0005829">
    <property type="term" value="C:cytosol"/>
    <property type="evidence" value="ECO:0007669"/>
    <property type="project" value="TreeGrafter"/>
</dbReference>
<dbReference type="PANTHER" id="PTHR45852:SF1">
    <property type="entry name" value="SERINE_THREONINE-PROTEIN KINASE RIO2"/>
    <property type="match status" value="1"/>
</dbReference>
<evidence type="ECO:0000256" key="6">
    <source>
        <dbReference type="ARBA" id="ARBA00022741"/>
    </source>
</evidence>
<dbReference type="InterPro" id="IPR036388">
    <property type="entry name" value="WH-like_DNA-bd_sf"/>
</dbReference>
<dbReference type="GO" id="GO:0004674">
    <property type="term" value="F:protein serine/threonine kinase activity"/>
    <property type="evidence" value="ECO:0007669"/>
    <property type="project" value="UniProtKB-KW"/>
</dbReference>
<name>A0A0U3HDN7_9CREN</name>
<comment type="similarity">
    <text evidence="1">Belongs to the protein kinase superfamily. RIO-type Ser/Thr kinase family.</text>
</comment>
<evidence type="ECO:0000256" key="4">
    <source>
        <dbReference type="ARBA" id="ARBA00022679"/>
    </source>
</evidence>
<dbReference type="EMBL" id="CP013695">
    <property type="protein sequence ID" value="ALU31650.1"/>
    <property type="molecule type" value="Genomic_DNA"/>
</dbReference>
<dbReference type="AlphaFoldDB" id="A0A0U3HDN7"/>
<dbReference type="EC" id="2.7.11.1" evidence="2"/>
<dbReference type="OMA" id="GYTNFRE"/>
<keyword evidence="3 13" id="KW-0723">Serine/threonine-protein kinase</keyword>
<evidence type="ECO:0000313" key="14">
    <source>
        <dbReference type="EMBL" id="ALU31650.1"/>
    </source>
</evidence>
<dbReference type="InterPro" id="IPR000687">
    <property type="entry name" value="RIO_kinase"/>
</dbReference>
<dbReference type="GO" id="GO:0030688">
    <property type="term" value="C:preribosome, small subunit precursor"/>
    <property type="evidence" value="ECO:0007669"/>
    <property type="project" value="TreeGrafter"/>
</dbReference>
<comment type="catalytic activity">
    <reaction evidence="10">
        <text>L-threonyl-[protein] + ATP = O-phospho-L-threonyl-[protein] + ADP + H(+)</text>
        <dbReference type="Rhea" id="RHEA:46608"/>
        <dbReference type="Rhea" id="RHEA-COMP:11060"/>
        <dbReference type="Rhea" id="RHEA-COMP:11605"/>
        <dbReference type="ChEBI" id="CHEBI:15378"/>
        <dbReference type="ChEBI" id="CHEBI:30013"/>
        <dbReference type="ChEBI" id="CHEBI:30616"/>
        <dbReference type="ChEBI" id="CHEBI:61977"/>
        <dbReference type="ChEBI" id="CHEBI:456216"/>
        <dbReference type="EC" id="2.7.11.1"/>
    </reaction>
</comment>
<evidence type="ECO:0000256" key="2">
    <source>
        <dbReference type="ARBA" id="ARBA00012513"/>
    </source>
</evidence>
<comment type="catalytic activity">
    <reaction evidence="11">
        <text>L-seryl-[protein] + ATP = O-phospho-L-seryl-[protein] + ADP + H(+)</text>
        <dbReference type="Rhea" id="RHEA:17989"/>
        <dbReference type="Rhea" id="RHEA-COMP:9863"/>
        <dbReference type="Rhea" id="RHEA-COMP:11604"/>
        <dbReference type="ChEBI" id="CHEBI:15378"/>
        <dbReference type="ChEBI" id="CHEBI:29999"/>
        <dbReference type="ChEBI" id="CHEBI:30616"/>
        <dbReference type="ChEBI" id="CHEBI:83421"/>
        <dbReference type="ChEBI" id="CHEBI:456216"/>
        <dbReference type="EC" id="2.7.11.1"/>
    </reaction>
</comment>
<dbReference type="GO" id="GO:0030490">
    <property type="term" value="P:maturation of SSU-rRNA"/>
    <property type="evidence" value="ECO:0007669"/>
    <property type="project" value="TreeGrafter"/>
</dbReference>
<evidence type="ECO:0000256" key="1">
    <source>
        <dbReference type="ARBA" id="ARBA00009196"/>
    </source>
</evidence>
<keyword evidence="6" id="KW-0547">Nucleotide-binding</keyword>
<dbReference type="InterPro" id="IPR018935">
    <property type="entry name" value="RIO_kinase_CS"/>
</dbReference>
<sequence length="286" mass="32999">MPNLTLAERVSLIGPMDYRLLKFLYEKTATHDWIKLSQISDELGISKREILSSLSKLYDLRLVSKELVLGENAYRITFTGLNVISTKNLYVNKILNKLGIMIGTGKESEVYIGYNFDGDPIIVKYHKLGKSYRNYKKYREDTDSSWIRRTVHNAEKEYNALKCVKSNYGQVPSPLGSSLNAIAMEYIYGKELYKIEISDPESALNDILSTVRIAYKECNIIHGDLSEYNILYSLDSDRSYVIDWPQSTNIQNEEILLRDITNILYYFSKKYNIIKGVQETLNYVKG</sequence>
<dbReference type="GeneID" id="14551311"/>
<dbReference type="PANTHER" id="PTHR45852">
    <property type="entry name" value="SER/THR-PROTEIN KINASE RIO2"/>
    <property type="match status" value="1"/>
</dbReference>
<keyword evidence="7 13" id="KW-0418">Kinase</keyword>
<dbReference type="SUPFAM" id="SSF56112">
    <property type="entry name" value="Protein kinase-like (PK-like)"/>
    <property type="match status" value="1"/>
</dbReference>
<evidence type="ECO:0000256" key="3">
    <source>
        <dbReference type="ARBA" id="ARBA00022527"/>
    </source>
</evidence>
<dbReference type="InterPro" id="IPR011009">
    <property type="entry name" value="Kinase-like_dom_sf"/>
</dbReference>
<keyword evidence="4" id="KW-0808">Transferase</keyword>
<dbReference type="CDD" id="cd05144">
    <property type="entry name" value="RIO2_C"/>
    <property type="match status" value="1"/>
</dbReference>
<reference evidence="15 16" key="1">
    <citation type="submission" date="2015-12" db="EMBL/GenBank/DDBJ databases">
        <title>A stable core within a dynamic pangenome in Sulfolobus acidocaldarius.</title>
        <authorList>
            <person name="Anderson R."/>
            <person name="Kouris A."/>
            <person name="Seward C."/>
            <person name="Campbell K."/>
            <person name="Whitaker R."/>
        </authorList>
    </citation>
    <scope>NUCLEOTIDE SEQUENCE [LARGE SCALE GENOMIC DNA]</scope>
    <source>
        <strain evidence="13 16">GG12-C01-09</strain>
        <strain evidence="14 15">NG05B_CO5_07</strain>
    </source>
</reference>